<dbReference type="Proteomes" id="UP001172778">
    <property type="component" value="Unassembled WGS sequence"/>
</dbReference>
<dbReference type="EMBL" id="JARRAF010000006">
    <property type="protein sequence ID" value="MDK2123728.1"/>
    <property type="molecule type" value="Genomic_DNA"/>
</dbReference>
<evidence type="ECO:0000313" key="2">
    <source>
        <dbReference type="Proteomes" id="UP001172778"/>
    </source>
</evidence>
<keyword evidence="2" id="KW-1185">Reference proteome</keyword>
<accession>A0ABT7DXB8</accession>
<reference evidence="1" key="1">
    <citation type="submission" date="2023-03" db="EMBL/GenBank/DDBJ databases">
        <title>Chitinimonas shenzhenensis gen. nov., sp. nov., a novel member of family Burkholderiaceae isolated from activated sludge collected in Shen Zhen, China.</title>
        <authorList>
            <person name="Wang X."/>
        </authorList>
    </citation>
    <scope>NUCLEOTIDE SEQUENCE</scope>
    <source>
        <strain evidence="1">DQS-5</strain>
    </source>
</reference>
<evidence type="ECO:0000313" key="1">
    <source>
        <dbReference type="EMBL" id="MDK2123728.1"/>
    </source>
</evidence>
<name>A0ABT7DXB8_9NEIS</name>
<comment type="caution">
    <text evidence="1">The sequence shown here is derived from an EMBL/GenBank/DDBJ whole genome shotgun (WGS) entry which is preliminary data.</text>
</comment>
<gene>
    <name evidence="1" type="ORF">PZA18_06665</name>
</gene>
<evidence type="ECO:0008006" key="3">
    <source>
        <dbReference type="Google" id="ProtNLM"/>
    </source>
</evidence>
<proteinExistence type="predicted"/>
<dbReference type="RefSeq" id="WP_284100035.1">
    <property type="nucleotide sequence ID" value="NZ_JARRAF010000006.1"/>
</dbReference>
<organism evidence="1 2">
    <name type="scientific">Parachitinimonas caeni</name>
    <dbReference type="NCBI Taxonomy" id="3031301"/>
    <lineage>
        <taxon>Bacteria</taxon>
        <taxon>Pseudomonadati</taxon>
        <taxon>Pseudomonadota</taxon>
        <taxon>Betaproteobacteria</taxon>
        <taxon>Neisseriales</taxon>
        <taxon>Chitinibacteraceae</taxon>
        <taxon>Parachitinimonas</taxon>
    </lineage>
</organism>
<protein>
    <recommendedName>
        <fullName evidence="3">Lantibiotic</fullName>
    </recommendedName>
</protein>
<sequence>MNSQKKMRVLDLQTLEMVAGGSDEAADKLMTPSTRSVICGGVDTNEKSGWSIACRPKKEIEV</sequence>